<proteinExistence type="predicted"/>
<dbReference type="EMBL" id="CAJNDS010002136">
    <property type="protein sequence ID" value="CAE7346554.1"/>
    <property type="molecule type" value="Genomic_DNA"/>
</dbReference>
<keyword evidence="1" id="KW-0175">Coiled coil</keyword>
<name>A0A812PSX9_9DINO</name>
<accession>A0A812PSX9</accession>
<reference evidence="2" key="1">
    <citation type="submission" date="2021-02" db="EMBL/GenBank/DDBJ databases">
        <authorList>
            <person name="Dougan E. K."/>
            <person name="Rhodes N."/>
            <person name="Thang M."/>
            <person name="Chan C."/>
        </authorList>
    </citation>
    <scope>NUCLEOTIDE SEQUENCE</scope>
</reference>
<protein>
    <submittedName>
        <fullName evidence="2">EIF3A protein</fullName>
    </submittedName>
</protein>
<organism evidence="2 3">
    <name type="scientific">Symbiodinium natans</name>
    <dbReference type="NCBI Taxonomy" id="878477"/>
    <lineage>
        <taxon>Eukaryota</taxon>
        <taxon>Sar</taxon>
        <taxon>Alveolata</taxon>
        <taxon>Dinophyceae</taxon>
        <taxon>Suessiales</taxon>
        <taxon>Symbiodiniaceae</taxon>
        <taxon>Symbiodinium</taxon>
    </lineage>
</organism>
<gene>
    <name evidence="2" type="primary">EIF3A</name>
    <name evidence="2" type="ORF">SNAT2548_LOCUS18178</name>
</gene>
<feature type="coiled-coil region" evidence="1">
    <location>
        <begin position="95"/>
        <end position="153"/>
    </location>
</feature>
<evidence type="ECO:0000256" key="1">
    <source>
        <dbReference type="SAM" id="Coils"/>
    </source>
</evidence>
<keyword evidence="3" id="KW-1185">Reference proteome</keyword>
<dbReference type="Proteomes" id="UP000604046">
    <property type="component" value="Unassembled WGS sequence"/>
</dbReference>
<feature type="coiled-coil region" evidence="1">
    <location>
        <begin position="210"/>
        <end position="237"/>
    </location>
</feature>
<dbReference type="AlphaFoldDB" id="A0A812PSX9"/>
<dbReference type="OrthoDB" id="438579at2759"/>
<evidence type="ECO:0000313" key="2">
    <source>
        <dbReference type="EMBL" id="CAE7346554.1"/>
    </source>
</evidence>
<comment type="caution">
    <text evidence="2">The sequence shown here is derived from an EMBL/GenBank/DDBJ whole genome shotgun (WGS) entry which is preliminary data.</text>
</comment>
<sequence length="647" mass="69692">MERVEVKAVASGKQGFVTLKGNQGTTYLQEFSPFTDFCTAMDKKIEERLAKIKSVTSFFTQKLNELAQHSSGPLGEAKAEILKLRPKASQQATEVQKLKNKVGAAKKDYFKAEEAERTAHLEAKERREAEALLAAAGKEVEAAEAEAAQVTSAAEPLVAAQGEELMKFEKPATVSEEVEKLAPAAAAALSKVRTSLLSQTKEIKALKGPLAEARKELAKLIIKVDAAQKKVAAAKQAAEAACKTICEAADAKASTALRTEAAEKGVGAEELFVELAGAGNSTLSHEALCKRLLAIKSLEIAEEHAKLVCRKIEAPTISKRSFLGFVQRYYVVTSVIAITSEFEISKAKTLRKADVDEIFEILEGPRSDEKLGVNRVRGRSLVDSTEGWLSIKGNQGSIFLKEAEKPFYTVCGTEEVPLGPSFKVGEGEAVRMLKSGEVMEMLEGPKKETFPPGLRAKCQALSDKATGWLSIRDKQGTVFAEGEGKFYTCVSTVAITDNLDIKDCKIIKKLQVGDLFAVEEGPVVQEDSGVTRVKGKTLEDAEVGWVTVKGNAGTAYATASKSHYAVVKEAKLQKTVNSNSELVRTLEVGETIKVTEGPKEEVHQAALRVKVKATSDGAVGWVTVLPSSVKRCTAKDLEALAKKEKSA</sequence>
<evidence type="ECO:0000313" key="3">
    <source>
        <dbReference type="Proteomes" id="UP000604046"/>
    </source>
</evidence>